<dbReference type="EMBL" id="JAAAIM010000322">
    <property type="protein sequence ID" value="KAG0289886.1"/>
    <property type="molecule type" value="Genomic_DNA"/>
</dbReference>
<dbReference type="Proteomes" id="UP001194696">
    <property type="component" value="Unassembled WGS sequence"/>
</dbReference>
<keyword evidence="2" id="KW-1185">Reference proteome</keyword>
<protein>
    <submittedName>
        <fullName evidence="1">Uncharacterized protein</fullName>
    </submittedName>
</protein>
<name>A0ABQ7K3D0_9FUNG</name>
<reference evidence="1 2" key="1">
    <citation type="journal article" date="2020" name="Fungal Divers.">
        <title>Resolving the Mortierellaceae phylogeny through synthesis of multi-gene phylogenetics and phylogenomics.</title>
        <authorList>
            <person name="Vandepol N."/>
            <person name="Liber J."/>
            <person name="Desiro A."/>
            <person name="Na H."/>
            <person name="Kennedy M."/>
            <person name="Barry K."/>
            <person name="Grigoriev I.V."/>
            <person name="Miller A.N."/>
            <person name="O'Donnell K."/>
            <person name="Stajich J.E."/>
            <person name="Bonito G."/>
        </authorList>
    </citation>
    <scope>NUCLEOTIDE SEQUENCE [LARGE SCALE GENOMIC DNA]</scope>
    <source>
        <strain evidence="1 2">AD045</strain>
    </source>
</reference>
<proteinExistence type="predicted"/>
<accession>A0ABQ7K3D0</accession>
<sequence length="218" mass="23978">MPSITRIRQATESTPNLSLHGGAHVLAVNAQAELIVHPHIAKDSTTSRQEGLSFITNSTPDLPSIARSWSLVPPSPSAHSTETYKKENATFFEPFQQYSHGRGGQASRYVSFHFDLSHLEKTDQDTEDDLALATKAYMGIPEQGTVDESDDGENEYEDLRAHSHINVGIGIERTRRYKLVNGITPGYAVELLATLNVNYDTAPSLESDSFGHRAATVR</sequence>
<gene>
    <name evidence="1" type="ORF">BGZ96_006636</name>
</gene>
<comment type="caution">
    <text evidence="1">The sequence shown here is derived from an EMBL/GenBank/DDBJ whole genome shotgun (WGS) entry which is preliminary data.</text>
</comment>
<organism evidence="1 2">
    <name type="scientific">Linnemannia gamsii</name>
    <dbReference type="NCBI Taxonomy" id="64522"/>
    <lineage>
        <taxon>Eukaryota</taxon>
        <taxon>Fungi</taxon>
        <taxon>Fungi incertae sedis</taxon>
        <taxon>Mucoromycota</taxon>
        <taxon>Mortierellomycotina</taxon>
        <taxon>Mortierellomycetes</taxon>
        <taxon>Mortierellales</taxon>
        <taxon>Mortierellaceae</taxon>
        <taxon>Linnemannia</taxon>
    </lineage>
</organism>
<evidence type="ECO:0000313" key="1">
    <source>
        <dbReference type="EMBL" id="KAG0289886.1"/>
    </source>
</evidence>
<evidence type="ECO:0000313" key="2">
    <source>
        <dbReference type="Proteomes" id="UP001194696"/>
    </source>
</evidence>